<gene>
    <name evidence="6" type="primary">rnp3</name>
    <name evidence="7" type="ORF">EGD98_03545</name>
</gene>
<dbReference type="GO" id="GO:0001682">
    <property type="term" value="P:tRNA 5'-leader removal"/>
    <property type="evidence" value="ECO:0007669"/>
    <property type="project" value="UniProtKB-UniRule"/>
</dbReference>
<evidence type="ECO:0000313" key="7">
    <source>
        <dbReference type="EMBL" id="MBX0302743.1"/>
    </source>
</evidence>
<keyword evidence="8" id="KW-1185">Reference proteome</keyword>
<protein>
    <recommendedName>
        <fullName evidence="6">Ribonuclease P protein component 3</fullName>
        <shortName evidence="6">RNase P component 3</shortName>
        <ecNumber evidence="6">3.1.26.5</ecNumber>
    </recommendedName>
    <alternativeName>
        <fullName evidence="6">Rpp30</fullName>
    </alternativeName>
</protein>
<dbReference type="SUPFAM" id="SSF89550">
    <property type="entry name" value="PHP domain-like"/>
    <property type="match status" value="1"/>
</dbReference>
<name>A0A8J8CA86_9EURY</name>
<keyword evidence="1 6" id="KW-0963">Cytoplasm</keyword>
<reference evidence="7" key="1">
    <citation type="submission" date="2021-06" db="EMBL/GenBank/DDBJ databases">
        <title>Halomicroarcula sp. F24A a new haloarchaeum isolated from saline soil.</title>
        <authorList>
            <person name="Duran-Viseras A."/>
            <person name="Sanchez-Porro C."/>
            <person name="Ventosa A."/>
        </authorList>
    </citation>
    <scope>NUCLEOTIDE SEQUENCE</scope>
    <source>
        <strain evidence="7">F24A</strain>
    </source>
</reference>
<dbReference type="EMBL" id="RKLQ01000001">
    <property type="protein sequence ID" value="MBX0302743.1"/>
    <property type="molecule type" value="Genomic_DNA"/>
</dbReference>
<evidence type="ECO:0000313" key="8">
    <source>
        <dbReference type="Proteomes" id="UP000783863"/>
    </source>
</evidence>
<evidence type="ECO:0000256" key="1">
    <source>
        <dbReference type="ARBA" id="ARBA00022490"/>
    </source>
</evidence>
<dbReference type="GO" id="GO:0030677">
    <property type="term" value="C:ribonuclease P complex"/>
    <property type="evidence" value="ECO:0007669"/>
    <property type="project" value="UniProtKB-UniRule"/>
</dbReference>
<comment type="catalytic activity">
    <reaction evidence="6">
        <text>Endonucleolytic cleavage of RNA, removing 5'-extranucleotides from tRNA precursor.</text>
        <dbReference type="EC" id="3.1.26.5"/>
    </reaction>
</comment>
<keyword evidence="4 6" id="KW-0255">Endonuclease</keyword>
<dbReference type="GO" id="GO:0005737">
    <property type="term" value="C:cytoplasm"/>
    <property type="evidence" value="ECO:0007669"/>
    <property type="project" value="UniProtKB-SubCell"/>
</dbReference>
<evidence type="ECO:0000256" key="4">
    <source>
        <dbReference type="ARBA" id="ARBA00022759"/>
    </source>
</evidence>
<dbReference type="GO" id="GO:0004526">
    <property type="term" value="F:ribonuclease P activity"/>
    <property type="evidence" value="ECO:0007669"/>
    <property type="project" value="UniProtKB-UniRule"/>
</dbReference>
<accession>A0A8J8CA86</accession>
<dbReference type="InterPro" id="IPR016195">
    <property type="entry name" value="Pol/histidinol_Pase-like"/>
</dbReference>
<evidence type="ECO:0000256" key="6">
    <source>
        <dbReference type="HAMAP-Rule" id="MF_00756"/>
    </source>
</evidence>
<dbReference type="RefSeq" id="WP_220586975.1">
    <property type="nucleotide sequence ID" value="NZ_RKLQ01000001.1"/>
</dbReference>
<dbReference type="HAMAP" id="MF_00756">
    <property type="entry name" value="RNase_P_3"/>
    <property type="match status" value="1"/>
</dbReference>
<evidence type="ECO:0000256" key="2">
    <source>
        <dbReference type="ARBA" id="ARBA00022694"/>
    </source>
</evidence>
<dbReference type="Gene3D" id="3.20.20.140">
    <property type="entry name" value="Metal-dependent hydrolases"/>
    <property type="match status" value="1"/>
</dbReference>
<dbReference type="Pfam" id="PF01876">
    <property type="entry name" value="RNase_P_p30"/>
    <property type="match status" value="1"/>
</dbReference>
<keyword evidence="5 6" id="KW-0378">Hydrolase</keyword>
<dbReference type="EC" id="3.1.26.5" evidence="6"/>
<sequence>MYEAVHARPDGPSTLARQAETAADYGFEGVVVRNHGDEGEPDDITAVREAVDVDVVDGVEIRADDPSQASGLVGNYRSKQTVVVVHGGDSAVNRFAVETPAVDVLAHPMAGDGDFNHVLATAAADNDVRVEFNLRPVIQGEGGSRVRRLRGLRKLRELVADADAPFVVSADPRSHLELRAPRELAALGEAIGFDADDIRSGLAEWGRLAARNRDRMGDSYVEPGVRLDDS</sequence>
<comment type="function">
    <text evidence="6">Part of ribonuclease P, a protein complex that generates mature tRNA molecules by cleaving their 5'-ends.</text>
</comment>
<dbReference type="Proteomes" id="UP000783863">
    <property type="component" value="Unassembled WGS sequence"/>
</dbReference>
<dbReference type="AlphaFoldDB" id="A0A8J8CA86"/>
<proteinExistence type="inferred from homology"/>
<evidence type="ECO:0000256" key="3">
    <source>
        <dbReference type="ARBA" id="ARBA00022722"/>
    </source>
</evidence>
<dbReference type="InterPro" id="IPR002738">
    <property type="entry name" value="RNase_P_p30"/>
</dbReference>
<dbReference type="InterPro" id="IPR023539">
    <property type="entry name" value="RNase_P_comp-3_arc"/>
</dbReference>
<comment type="similarity">
    <text evidence="6">Belongs to the eukaryotic/archaeal RNase P protein component 3 family.</text>
</comment>
<comment type="caution">
    <text evidence="7">The sequence shown here is derived from an EMBL/GenBank/DDBJ whole genome shotgun (WGS) entry which is preliminary data.</text>
</comment>
<comment type="subcellular location">
    <subcellularLocation>
        <location evidence="6">Cytoplasm</location>
    </subcellularLocation>
</comment>
<keyword evidence="2 6" id="KW-0819">tRNA processing</keyword>
<organism evidence="7 8">
    <name type="scientific">Haloarcula salinisoli</name>
    <dbReference type="NCBI Taxonomy" id="2487746"/>
    <lineage>
        <taxon>Archaea</taxon>
        <taxon>Methanobacteriati</taxon>
        <taxon>Methanobacteriota</taxon>
        <taxon>Stenosarchaea group</taxon>
        <taxon>Halobacteria</taxon>
        <taxon>Halobacteriales</taxon>
        <taxon>Haloarculaceae</taxon>
        <taxon>Haloarcula</taxon>
    </lineage>
</organism>
<comment type="subunit">
    <text evidence="6">Consists of a catalytic RNA component and at least 4-5 protein subunits.</text>
</comment>
<keyword evidence="3 6" id="KW-0540">Nuclease</keyword>
<evidence type="ECO:0000256" key="5">
    <source>
        <dbReference type="ARBA" id="ARBA00022801"/>
    </source>
</evidence>